<comment type="caution">
    <text evidence="23">The sequence shown here is derived from an EMBL/GenBank/DDBJ whole genome shotgun (WGS) entry which is preliminary data.</text>
</comment>
<keyword evidence="12" id="KW-0012">Acyltransferase</keyword>
<dbReference type="AlphaFoldDB" id="A0A7J6BN03"/>
<dbReference type="Gene3D" id="2.60.40.10">
    <property type="entry name" value="Immunoglobulins"/>
    <property type="match status" value="3"/>
</dbReference>
<dbReference type="FunFam" id="3.90.260.10:FF:000001">
    <property type="entry name" value="Protein-glutamine gamma-glutamyltransferase 2"/>
    <property type="match status" value="1"/>
</dbReference>
<evidence type="ECO:0000256" key="19">
    <source>
        <dbReference type="ARBA" id="ARBA00045815"/>
    </source>
</evidence>
<evidence type="ECO:0000256" key="7">
    <source>
        <dbReference type="ARBA" id="ARBA00022837"/>
    </source>
</evidence>
<evidence type="ECO:0000256" key="11">
    <source>
        <dbReference type="ARBA" id="ARBA00023288"/>
    </source>
</evidence>
<dbReference type="FunFam" id="2.60.40.10:FF:000090">
    <property type="entry name" value="Protein-glutamine gamma-glutamyltransferase 2"/>
    <property type="match status" value="1"/>
</dbReference>
<comment type="subunit">
    <text evidence="14">Interacts with PLAAT4.</text>
</comment>
<evidence type="ECO:0000256" key="21">
    <source>
        <dbReference type="PIRSR" id="PIRSR000459-1"/>
    </source>
</evidence>
<keyword evidence="11" id="KW-0449">Lipoprotein</keyword>
<dbReference type="PROSITE" id="PS00547">
    <property type="entry name" value="TRANSGLUTAMINASES"/>
    <property type="match status" value="1"/>
</dbReference>
<reference evidence="23 24" key="1">
    <citation type="submission" date="2020-04" db="EMBL/GenBank/DDBJ databases">
        <title>Chromosome-level genome assembly of a cyprinid fish Onychostoma macrolepis by integration of Nanopore Sequencing, Bionano and Hi-C technology.</title>
        <authorList>
            <person name="Wang D."/>
        </authorList>
    </citation>
    <scope>NUCLEOTIDE SEQUENCE [LARGE SCALE GENOMIC DNA]</scope>
    <source>
        <strain evidence="23">SWU-2019</strain>
        <tissue evidence="23">Muscle</tissue>
    </source>
</reference>
<sequence>MEMRPTVSSEPLMGPPLPQSLSLMRAFAMRKTKTQMSISGSFKAVRLESKRWTETCSEVGGSSVSEDVTTGITDFSSWTHVEPVVNALPLQVCSVDLNKSRTGQNRQEHHTDRYLSDHLIIRRGQCFEMWIELSRPFDPNCDQLHLELRLCNIPSAWSETLTVVPLVKEFKKDCWEARIIEQMQNRIKLCVYSQSTASIGRYKLTIVTNYPGGKATSTENDIYILFNPWCTYDGVHLSDEAERAEYVLNDMGRIYYGTKQQIACRTWNFGQFDEGVLAACFFVLEKSGGPCTGWGDPVNVVRVISAFINASENSGVMMGSWSSTCNDGTSPTAWCGSSAILKQYHKSGGKPVKYGQCWVYAGVTNTILRCLGIPTRPVSNFNSAHDTDISLTTDVYLDEKFEPIEHLNRYPVWNYHVWNEAWMTRPDLPSGFGGWQVVDSTPQLTSQDNLRCCPISVAAIRSGQVQHDAPLLFAGVNSDKVYWQRKANENFAVIQVEKNAVGHCISTKAVGSDQRVEITHLYKHPEGENLHMFRQGTNCCRNCLSQWLQTVRIPLSNTEDVIIEVNMKGDGPCVGQDVVLSIILKNRCRYPRSLTLYSQVAAMYYTGAQKALVKKDHTLIELKSYEVQILEWILRYEDYKEHLVDQAALMLTISGRVSETTQILTTQFNFRLRTPDLIIIPLCGGVVGKDMTFKIKFQNPLPCVLKNAVFRFEGLGLQYVRTINYGDIPSLAAVNLTETFVPKYHGPHKLLASLDCPQLTQVHGFTNIDIHEKI</sequence>
<comment type="function">
    <text evidence="19">Catalyzes the cross-linking of proteins and the conjugation of polyamines to proteins. Responsible for cross-linking epidermal proteins during formation of the stratum corneum. Involved in cell proliferation.</text>
</comment>
<evidence type="ECO:0000256" key="14">
    <source>
        <dbReference type="ARBA" id="ARBA00038573"/>
    </source>
</evidence>
<protein>
    <recommendedName>
        <fullName evidence="15">Protein-glutamine gamma-glutamyltransferase K</fullName>
        <ecNumber evidence="13">2.3.2.13</ecNumber>
    </recommendedName>
    <alternativeName>
        <fullName evidence="18">Epidermal TGase</fullName>
    </alternativeName>
    <alternativeName>
        <fullName evidence="17">Transglutaminase K</fullName>
    </alternativeName>
    <alternativeName>
        <fullName evidence="16">Transglutaminase-1</fullName>
    </alternativeName>
</protein>
<dbReference type="EMBL" id="JAAMOB010000023">
    <property type="protein sequence ID" value="KAF4096400.1"/>
    <property type="molecule type" value="Genomic_DNA"/>
</dbReference>
<dbReference type="SUPFAM" id="SSF54001">
    <property type="entry name" value="Cysteine proteinases"/>
    <property type="match status" value="1"/>
</dbReference>
<dbReference type="PIRSF" id="PIRSF000459">
    <property type="entry name" value="TGM_EBP42"/>
    <property type="match status" value="1"/>
</dbReference>
<keyword evidence="6" id="KW-0479">Metal-binding</keyword>
<organism evidence="23 24">
    <name type="scientific">Onychostoma macrolepis</name>
    <dbReference type="NCBI Taxonomy" id="369639"/>
    <lineage>
        <taxon>Eukaryota</taxon>
        <taxon>Metazoa</taxon>
        <taxon>Chordata</taxon>
        <taxon>Craniata</taxon>
        <taxon>Vertebrata</taxon>
        <taxon>Euteleostomi</taxon>
        <taxon>Actinopterygii</taxon>
        <taxon>Neopterygii</taxon>
        <taxon>Teleostei</taxon>
        <taxon>Ostariophysi</taxon>
        <taxon>Cypriniformes</taxon>
        <taxon>Cyprinidae</taxon>
        <taxon>Acrossocheilinae</taxon>
        <taxon>Onychostoma</taxon>
    </lineage>
</organism>
<evidence type="ECO:0000256" key="3">
    <source>
        <dbReference type="ARBA" id="ARBA00005968"/>
    </source>
</evidence>
<dbReference type="Proteomes" id="UP000579812">
    <property type="component" value="Unassembled WGS sequence"/>
</dbReference>
<evidence type="ECO:0000256" key="12">
    <source>
        <dbReference type="ARBA" id="ARBA00023315"/>
    </source>
</evidence>
<dbReference type="InterPro" id="IPR002931">
    <property type="entry name" value="Transglutaminase-like"/>
</dbReference>
<keyword evidence="7" id="KW-0106">Calcium</keyword>
<comment type="cofactor">
    <cofactor evidence="1">
        <name>Ca(2+)</name>
        <dbReference type="ChEBI" id="CHEBI:29108"/>
    </cofactor>
</comment>
<dbReference type="GO" id="GO:0046872">
    <property type="term" value="F:metal ion binding"/>
    <property type="evidence" value="ECO:0007669"/>
    <property type="project" value="UniProtKB-KW"/>
</dbReference>
<comment type="similarity">
    <text evidence="3">Belongs to the transglutaminase superfamily. Transglutaminase family.</text>
</comment>
<dbReference type="InterPro" id="IPR023608">
    <property type="entry name" value="Transglutaminase_animal"/>
</dbReference>
<proteinExistence type="inferred from homology"/>
<dbReference type="GO" id="GO:0007399">
    <property type="term" value="P:nervous system development"/>
    <property type="evidence" value="ECO:0007669"/>
    <property type="project" value="UniProtKB-ARBA"/>
</dbReference>
<evidence type="ECO:0000256" key="20">
    <source>
        <dbReference type="ARBA" id="ARBA00051843"/>
    </source>
</evidence>
<dbReference type="InterPro" id="IPR013783">
    <property type="entry name" value="Ig-like_fold"/>
</dbReference>
<comment type="catalytic activity">
    <reaction evidence="20">
        <text>L-glutaminyl-[protein] + L-lysyl-[protein] = [protein]-L-lysyl-N(6)-5-L-glutamyl-[protein] + NH4(+)</text>
        <dbReference type="Rhea" id="RHEA:54816"/>
        <dbReference type="Rhea" id="RHEA-COMP:9752"/>
        <dbReference type="Rhea" id="RHEA-COMP:10207"/>
        <dbReference type="Rhea" id="RHEA-COMP:14005"/>
        <dbReference type="ChEBI" id="CHEBI:28938"/>
        <dbReference type="ChEBI" id="CHEBI:29969"/>
        <dbReference type="ChEBI" id="CHEBI:30011"/>
        <dbReference type="ChEBI" id="CHEBI:138370"/>
        <dbReference type="EC" id="2.3.2.13"/>
    </reaction>
</comment>
<keyword evidence="5" id="KW-0808">Transferase</keyword>
<evidence type="ECO:0000256" key="9">
    <source>
        <dbReference type="ARBA" id="ARBA00023139"/>
    </source>
</evidence>
<dbReference type="SUPFAM" id="SSF49309">
    <property type="entry name" value="Transglutaminase, two C-terminal domains"/>
    <property type="match status" value="2"/>
</dbReference>
<feature type="active site" evidence="21">
    <location>
        <position position="439"/>
    </location>
</feature>
<dbReference type="FunFam" id="2.60.40.10:FF:000171">
    <property type="entry name" value="protein-glutamine gamma-glutamyltransferase 6"/>
    <property type="match status" value="1"/>
</dbReference>
<dbReference type="InterPro" id="IPR038765">
    <property type="entry name" value="Papain-like_cys_pep_sf"/>
</dbReference>
<feature type="domain" description="Transglutaminase-like" evidence="22">
    <location>
        <begin position="349"/>
        <end position="442"/>
    </location>
</feature>
<keyword evidence="4" id="KW-0597">Phosphoprotein</keyword>
<evidence type="ECO:0000256" key="18">
    <source>
        <dbReference type="ARBA" id="ARBA00043229"/>
    </source>
</evidence>
<feature type="active site" evidence="21">
    <location>
        <position position="357"/>
    </location>
</feature>
<dbReference type="GO" id="GO:0016020">
    <property type="term" value="C:membrane"/>
    <property type="evidence" value="ECO:0007669"/>
    <property type="project" value="UniProtKB-SubCell"/>
</dbReference>
<dbReference type="SMART" id="SM00460">
    <property type="entry name" value="TGc"/>
    <property type="match status" value="1"/>
</dbReference>
<evidence type="ECO:0000256" key="8">
    <source>
        <dbReference type="ARBA" id="ARBA00023136"/>
    </source>
</evidence>
<evidence type="ECO:0000256" key="4">
    <source>
        <dbReference type="ARBA" id="ARBA00022553"/>
    </source>
</evidence>
<evidence type="ECO:0000256" key="10">
    <source>
        <dbReference type="ARBA" id="ARBA00023249"/>
    </source>
</evidence>
<evidence type="ECO:0000256" key="6">
    <source>
        <dbReference type="ARBA" id="ARBA00022723"/>
    </source>
</evidence>
<keyword evidence="8" id="KW-0472">Membrane</keyword>
<dbReference type="PANTHER" id="PTHR11590:SF49">
    <property type="entry name" value="PROTEIN-GLUTAMINE GAMMA-GLUTAMYLTRANSFERASE K"/>
    <property type="match status" value="1"/>
</dbReference>
<gene>
    <name evidence="23" type="ORF">G5714_022369</name>
</gene>
<dbReference type="InterPro" id="IPR036985">
    <property type="entry name" value="Transglutaminase-like_sf"/>
</dbReference>
<evidence type="ECO:0000259" key="22">
    <source>
        <dbReference type="SMART" id="SM00460"/>
    </source>
</evidence>
<keyword evidence="10" id="KW-0417">Keratinization</keyword>
<dbReference type="Gene3D" id="3.90.260.10">
    <property type="entry name" value="Transglutaminase-like"/>
    <property type="match status" value="1"/>
</dbReference>
<name>A0A7J6BN03_9TELE</name>
<dbReference type="Pfam" id="PF01841">
    <property type="entry name" value="Transglut_core"/>
    <property type="match status" value="1"/>
</dbReference>
<dbReference type="GO" id="GO:0003810">
    <property type="term" value="F:protein-glutamine gamma-glutamyltransferase activity"/>
    <property type="evidence" value="ECO:0007669"/>
    <property type="project" value="UniProtKB-EC"/>
</dbReference>
<evidence type="ECO:0000256" key="13">
    <source>
        <dbReference type="ARBA" id="ARBA00024222"/>
    </source>
</evidence>
<dbReference type="InterPro" id="IPR036238">
    <property type="entry name" value="Transglutaminase_C_sf"/>
</dbReference>
<dbReference type="InterPro" id="IPR008958">
    <property type="entry name" value="Transglutaminase_C"/>
</dbReference>
<dbReference type="Pfam" id="PF00927">
    <property type="entry name" value="Transglut_C"/>
    <property type="match status" value="2"/>
</dbReference>
<dbReference type="InterPro" id="IPR001102">
    <property type="entry name" value="Transglutaminase_N"/>
</dbReference>
<dbReference type="InterPro" id="IPR013808">
    <property type="entry name" value="Transglutaminase_AS"/>
</dbReference>
<dbReference type="Pfam" id="PF00868">
    <property type="entry name" value="Transglut_N"/>
    <property type="match status" value="1"/>
</dbReference>
<evidence type="ECO:0000256" key="1">
    <source>
        <dbReference type="ARBA" id="ARBA00001913"/>
    </source>
</evidence>
<keyword evidence="9" id="KW-0564">Palmitate</keyword>
<accession>A0A7J6BN03</accession>
<evidence type="ECO:0000256" key="15">
    <source>
        <dbReference type="ARBA" id="ARBA00040559"/>
    </source>
</evidence>
<dbReference type="SUPFAM" id="SSF81296">
    <property type="entry name" value="E set domains"/>
    <property type="match status" value="1"/>
</dbReference>
<evidence type="ECO:0000256" key="17">
    <source>
        <dbReference type="ARBA" id="ARBA00041726"/>
    </source>
</evidence>
<feature type="active site" evidence="21">
    <location>
        <position position="416"/>
    </location>
</feature>
<dbReference type="InterPro" id="IPR050779">
    <property type="entry name" value="Transglutaminase"/>
</dbReference>
<dbReference type="PANTHER" id="PTHR11590">
    <property type="entry name" value="PROTEIN-GLUTAMINE GAMMA-GLUTAMYLTRANSFERASE"/>
    <property type="match status" value="1"/>
</dbReference>
<keyword evidence="24" id="KW-1185">Reference proteome</keyword>
<dbReference type="InterPro" id="IPR014756">
    <property type="entry name" value="Ig_E-set"/>
</dbReference>
<evidence type="ECO:0000256" key="2">
    <source>
        <dbReference type="ARBA" id="ARBA00004635"/>
    </source>
</evidence>
<dbReference type="GO" id="GO:0031424">
    <property type="term" value="P:keratinization"/>
    <property type="evidence" value="ECO:0007669"/>
    <property type="project" value="UniProtKB-KW"/>
</dbReference>
<comment type="subcellular location">
    <subcellularLocation>
        <location evidence="2">Membrane</location>
        <topology evidence="2">Lipid-anchor</topology>
    </subcellularLocation>
</comment>
<evidence type="ECO:0000256" key="16">
    <source>
        <dbReference type="ARBA" id="ARBA00041651"/>
    </source>
</evidence>
<evidence type="ECO:0000313" key="23">
    <source>
        <dbReference type="EMBL" id="KAF4096400.1"/>
    </source>
</evidence>
<evidence type="ECO:0000313" key="24">
    <source>
        <dbReference type="Proteomes" id="UP000579812"/>
    </source>
</evidence>
<dbReference type="EC" id="2.3.2.13" evidence="13"/>
<evidence type="ECO:0000256" key="5">
    <source>
        <dbReference type="ARBA" id="ARBA00022679"/>
    </source>
</evidence>